<dbReference type="SMART" id="SM00421">
    <property type="entry name" value="HTH_LUXR"/>
    <property type="match status" value="1"/>
</dbReference>
<keyword evidence="1" id="KW-0805">Transcription regulation</keyword>
<dbReference type="PRINTS" id="PR00038">
    <property type="entry name" value="HTHLUXR"/>
</dbReference>
<evidence type="ECO:0000259" key="5">
    <source>
        <dbReference type="PROSITE" id="PS50043"/>
    </source>
</evidence>
<dbReference type="GO" id="GO:0000160">
    <property type="term" value="P:phosphorelay signal transduction system"/>
    <property type="evidence" value="ECO:0007669"/>
    <property type="project" value="InterPro"/>
</dbReference>
<dbReference type="SMART" id="SM00448">
    <property type="entry name" value="REC"/>
    <property type="match status" value="1"/>
</dbReference>
<evidence type="ECO:0000256" key="4">
    <source>
        <dbReference type="PROSITE-ProRule" id="PRU00169"/>
    </source>
</evidence>
<keyword evidence="3" id="KW-0804">Transcription</keyword>
<evidence type="ECO:0000313" key="8">
    <source>
        <dbReference type="Proteomes" id="UP000321413"/>
    </source>
</evidence>
<feature type="domain" description="Response regulatory" evidence="6">
    <location>
        <begin position="9"/>
        <end position="123"/>
    </location>
</feature>
<evidence type="ECO:0000256" key="1">
    <source>
        <dbReference type="ARBA" id="ARBA00023015"/>
    </source>
</evidence>
<organism evidence="7 8">
    <name type="scientific">Massilia arenae</name>
    <dbReference type="NCBI Taxonomy" id="2603288"/>
    <lineage>
        <taxon>Bacteria</taxon>
        <taxon>Pseudomonadati</taxon>
        <taxon>Pseudomonadota</taxon>
        <taxon>Betaproteobacteria</taxon>
        <taxon>Burkholderiales</taxon>
        <taxon>Oxalobacteraceae</taxon>
        <taxon>Telluria group</taxon>
        <taxon>Massilia</taxon>
    </lineage>
</organism>
<dbReference type="InterPro" id="IPR036388">
    <property type="entry name" value="WH-like_DNA-bd_sf"/>
</dbReference>
<dbReference type="AlphaFoldDB" id="A0A5C7FVD0"/>
<proteinExistence type="predicted"/>
<dbReference type="Pfam" id="PF00072">
    <property type="entry name" value="Response_reg"/>
    <property type="match status" value="1"/>
</dbReference>
<dbReference type="Gene3D" id="3.40.50.2300">
    <property type="match status" value="1"/>
</dbReference>
<keyword evidence="4" id="KW-0597">Phosphoprotein</keyword>
<accession>A0A5C7FVD0</accession>
<comment type="caution">
    <text evidence="7">The sequence shown here is derived from an EMBL/GenBank/DDBJ whole genome shotgun (WGS) entry which is preliminary data.</text>
</comment>
<dbReference type="GO" id="GO:0003677">
    <property type="term" value="F:DNA binding"/>
    <property type="evidence" value="ECO:0007669"/>
    <property type="project" value="UniProtKB-KW"/>
</dbReference>
<dbReference type="PROSITE" id="PS00622">
    <property type="entry name" value="HTH_LUXR_1"/>
    <property type="match status" value="1"/>
</dbReference>
<dbReference type="PANTHER" id="PTHR44688:SF16">
    <property type="entry name" value="DNA-BINDING TRANSCRIPTIONAL ACTIVATOR DEVR_DOSR"/>
    <property type="match status" value="1"/>
</dbReference>
<dbReference type="InterPro" id="IPR001789">
    <property type="entry name" value="Sig_transdc_resp-reg_receiver"/>
</dbReference>
<evidence type="ECO:0000256" key="3">
    <source>
        <dbReference type="ARBA" id="ARBA00023163"/>
    </source>
</evidence>
<dbReference type="InterPro" id="IPR016032">
    <property type="entry name" value="Sig_transdc_resp-reg_C-effctor"/>
</dbReference>
<keyword evidence="2" id="KW-0238">DNA-binding</keyword>
<dbReference type="EMBL" id="VPFD01000048">
    <property type="protein sequence ID" value="TXF96037.1"/>
    <property type="molecule type" value="Genomic_DNA"/>
</dbReference>
<dbReference type="PANTHER" id="PTHR44688">
    <property type="entry name" value="DNA-BINDING TRANSCRIPTIONAL ACTIVATOR DEVR_DOSR"/>
    <property type="match status" value="1"/>
</dbReference>
<dbReference type="GO" id="GO:0006355">
    <property type="term" value="P:regulation of DNA-templated transcription"/>
    <property type="evidence" value="ECO:0007669"/>
    <property type="project" value="InterPro"/>
</dbReference>
<evidence type="ECO:0000256" key="2">
    <source>
        <dbReference type="ARBA" id="ARBA00023125"/>
    </source>
</evidence>
<dbReference type="InterPro" id="IPR011006">
    <property type="entry name" value="CheY-like_superfamily"/>
</dbReference>
<dbReference type="Gene3D" id="1.10.10.10">
    <property type="entry name" value="Winged helix-like DNA-binding domain superfamily/Winged helix DNA-binding domain"/>
    <property type="match status" value="1"/>
</dbReference>
<evidence type="ECO:0000313" key="7">
    <source>
        <dbReference type="EMBL" id="TXF96037.1"/>
    </source>
</evidence>
<dbReference type="Proteomes" id="UP000321413">
    <property type="component" value="Unassembled WGS sequence"/>
</dbReference>
<name>A0A5C7FVD0_9BURK</name>
<reference evidence="7 8" key="1">
    <citation type="submission" date="2019-08" db="EMBL/GenBank/DDBJ databases">
        <title>Massilia golmudensis sp. nov., isolated from sand in the Qinghai-Tibetan Plateau.</title>
        <authorList>
            <person name="Zhang B."/>
        </authorList>
    </citation>
    <scope>NUCLEOTIDE SEQUENCE [LARGE SCALE GENOMIC DNA]</scope>
    <source>
        <strain evidence="7 8">GEM5</strain>
    </source>
</reference>
<dbReference type="PROSITE" id="PS50110">
    <property type="entry name" value="RESPONSE_REGULATORY"/>
    <property type="match status" value="1"/>
</dbReference>
<evidence type="ECO:0000259" key="6">
    <source>
        <dbReference type="PROSITE" id="PS50110"/>
    </source>
</evidence>
<dbReference type="Pfam" id="PF00196">
    <property type="entry name" value="GerE"/>
    <property type="match status" value="1"/>
</dbReference>
<sequence>MPMHTIEPLTYLVDGNVGALNYMACLLQAVGLRAAAFDRTDGFLRAHDPAMPGCAVIDVRMPGLDGLALLRELQQGGAERAIVFVAGGGDVELGVRAMKAGADDFLLKPLEADSFVAAVRHALARDAHERAVRRELQRIRAHLDTLTRREQQVLRHVVSGRLNKQIAFDLGIAEKTIKVHRARVMEKMGATSLAQLVRETLELEAGAVFAGDGVDKDDS</sequence>
<keyword evidence="8" id="KW-1185">Reference proteome</keyword>
<protein>
    <submittedName>
        <fullName evidence="7">Response regulator transcription factor</fullName>
    </submittedName>
</protein>
<gene>
    <name evidence="7" type="ORF">FVD38_25830</name>
</gene>
<dbReference type="PROSITE" id="PS50043">
    <property type="entry name" value="HTH_LUXR_2"/>
    <property type="match status" value="1"/>
</dbReference>
<dbReference type="CDD" id="cd06170">
    <property type="entry name" value="LuxR_C_like"/>
    <property type="match status" value="1"/>
</dbReference>
<dbReference type="InterPro" id="IPR000792">
    <property type="entry name" value="Tscrpt_reg_LuxR_C"/>
</dbReference>
<feature type="domain" description="HTH luxR-type" evidence="5">
    <location>
        <begin position="139"/>
        <end position="204"/>
    </location>
</feature>
<dbReference type="SUPFAM" id="SSF52172">
    <property type="entry name" value="CheY-like"/>
    <property type="match status" value="1"/>
</dbReference>
<dbReference type="SUPFAM" id="SSF46894">
    <property type="entry name" value="C-terminal effector domain of the bipartite response regulators"/>
    <property type="match status" value="1"/>
</dbReference>
<feature type="modified residue" description="4-aspartylphosphate" evidence="4">
    <location>
        <position position="58"/>
    </location>
</feature>